<organism evidence="1 2">
    <name type="scientific">[Ruminococcus] torques</name>
    <dbReference type="NCBI Taxonomy" id="33039"/>
    <lineage>
        <taxon>Bacteria</taxon>
        <taxon>Bacillati</taxon>
        <taxon>Bacillota</taxon>
        <taxon>Clostridia</taxon>
        <taxon>Lachnospirales</taxon>
        <taxon>Lachnospiraceae</taxon>
        <taxon>Mediterraneibacter</taxon>
    </lineage>
</organism>
<protein>
    <submittedName>
        <fullName evidence="1">Uncharacterized protein</fullName>
    </submittedName>
</protein>
<evidence type="ECO:0000313" key="1">
    <source>
        <dbReference type="EMBL" id="VUX04937.1"/>
    </source>
</evidence>
<sequence>MSKKYTERKDGIKSVTLVIDAYNGRKLEIPLEVWQVDVIREMLGLSVDTTNLDTYCMRSKEQTDENMKIYHHLLRKSHNEE</sequence>
<dbReference type="RefSeq" id="WP_144366828.1">
    <property type="nucleotide sequence ID" value="NZ_CABHNA010000046.1"/>
</dbReference>
<evidence type="ECO:0000313" key="2">
    <source>
        <dbReference type="Proteomes" id="UP000363661"/>
    </source>
</evidence>
<reference evidence="1 2" key="1">
    <citation type="submission" date="2019-07" db="EMBL/GenBank/DDBJ databases">
        <authorList>
            <person name="Hibberd C M."/>
            <person name="Gehrig L. J."/>
            <person name="Chang H.-W."/>
            <person name="Venkatesh S."/>
        </authorList>
    </citation>
    <scope>NUCLEOTIDE SEQUENCE [LARGE SCALE GENOMIC DNA]</scope>
    <source>
        <strain evidence="1">Ruminococcus_torques_SSTS_Bg7063</strain>
    </source>
</reference>
<name>A0A564TBW1_9FIRM</name>
<keyword evidence="2" id="KW-1185">Reference proteome</keyword>
<proteinExistence type="predicted"/>
<accession>A0A564TBW1</accession>
<dbReference type="Proteomes" id="UP000363661">
    <property type="component" value="Unassembled WGS sequence"/>
</dbReference>
<dbReference type="EMBL" id="CABHNA010000046">
    <property type="protein sequence ID" value="VUX04937.1"/>
    <property type="molecule type" value="Genomic_DNA"/>
</dbReference>
<gene>
    <name evidence="1" type="ORF">RTSSTS7063_01164</name>
</gene>
<dbReference type="AlphaFoldDB" id="A0A564TBW1"/>